<sequence>MAHEIAVRGGMLVDGTGAPAQRVDIGIRDGKVVEIAPTVRGTTELDATGMVVAPGFIDIHTHYDPQVLWDATLSPSCWHGVTSVVAGNCGYSIAPTKPSDRGSLVRTLDKVEDMRVATLEAGIEWDFETYGQYLDSVRRRGTLLNFGGYVGHTPVRMYVMGQEAYEREATETEIVEMQRVVAESLRGGALGISTDRAGFHIGDGGRPVPSIAASQAETEALLRVTSTLGQGIVHVAPGENYQWVYEFQKSLGRRLNWSSILTYPAAASARGDFRAKLDAHVAGRNGGADVWVQVTCRPITQQVLMVEPTSFYTMGSFKELVALSHDRRTDLFADRQWRARVQHDLDANGLLTTRWNGMTLVESATHPELIGSTIGDIARGRGTSPWETLCDISYDDKLATRVEITFANDDIDGVSLLLQGEGCIMGLSDAGAHVGQICDAVMPTDFLSKWVRDRQVMSMEAGIRKLTGEIGDVLCTDRGYIREGSPADVVVLDWERLATGPLRRVTDMPAHGERLIGDRPEGISHVLVNGVPISVDGASTLAGLDVLPGRTLTNA</sequence>
<feature type="domain" description="Amidohydrolase 3" evidence="1">
    <location>
        <begin position="44"/>
        <end position="532"/>
    </location>
</feature>
<dbReference type="InterPro" id="IPR032466">
    <property type="entry name" value="Metal_Hydrolase"/>
</dbReference>
<dbReference type="PANTHER" id="PTHR11647:SF1">
    <property type="entry name" value="COLLAPSIN RESPONSE MEDIATOR PROTEIN"/>
    <property type="match status" value="1"/>
</dbReference>
<dbReference type="EMBL" id="CAFBOS010000067">
    <property type="protein sequence ID" value="CAB4995122.1"/>
    <property type="molecule type" value="Genomic_DNA"/>
</dbReference>
<dbReference type="PANTHER" id="PTHR11647">
    <property type="entry name" value="HYDRANTOINASE/DIHYDROPYRIMIDINASE FAMILY MEMBER"/>
    <property type="match status" value="1"/>
</dbReference>
<dbReference type="Pfam" id="PF07969">
    <property type="entry name" value="Amidohydro_3"/>
    <property type="match status" value="1"/>
</dbReference>
<protein>
    <submittedName>
        <fullName evidence="3">Unannotated protein</fullName>
    </submittedName>
</protein>
<reference evidence="3" key="1">
    <citation type="submission" date="2020-05" db="EMBL/GenBank/DDBJ databases">
        <authorList>
            <person name="Chiriac C."/>
            <person name="Salcher M."/>
            <person name="Ghai R."/>
            <person name="Kavagutti S V."/>
        </authorList>
    </citation>
    <scope>NUCLEOTIDE SEQUENCE</scope>
</reference>
<dbReference type="GO" id="GO:0005829">
    <property type="term" value="C:cytosol"/>
    <property type="evidence" value="ECO:0007669"/>
    <property type="project" value="TreeGrafter"/>
</dbReference>
<evidence type="ECO:0000259" key="1">
    <source>
        <dbReference type="Pfam" id="PF07969"/>
    </source>
</evidence>
<dbReference type="AlphaFoldDB" id="A0A6J7ART5"/>
<dbReference type="InterPro" id="IPR011059">
    <property type="entry name" value="Metal-dep_hydrolase_composite"/>
</dbReference>
<dbReference type="EMBL" id="CAFBMH010000160">
    <property type="protein sequence ID" value="CAB4933598.1"/>
    <property type="molecule type" value="Genomic_DNA"/>
</dbReference>
<evidence type="ECO:0000313" key="4">
    <source>
        <dbReference type="EMBL" id="CAB4933598.1"/>
    </source>
</evidence>
<dbReference type="SUPFAM" id="SSF51556">
    <property type="entry name" value="Metallo-dependent hydrolases"/>
    <property type="match status" value="1"/>
</dbReference>
<dbReference type="Gene3D" id="3.20.20.140">
    <property type="entry name" value="Metal-dependent hydrolases"/>
    <property type="match status" value="1"/>
</dbReference>
<evidence type="ECO:0000313" key="5">
    <source>
        <dbReference type="EMBL" id="CAB4995122.1"/>
    </source>
</evidence>
<evidence type="ECO:0000313" key="2">
    <source>
        <dbReference type="EMBL" id="CAB4743222.1"/>
    </source>
</evidence>
<dbReference type="SUPFAM" id="SSF51338">
    <property type="entry name" value="Composite domain of metallo-dependent hydrolases"/>
    <property type="match status" value="1"/>
</dbReference>
<accession>A0A6J7ART5</accession>
<dbReference type="InterPro" id="IPR050378">
    <property type="entry name" value="Metallo-dep_Hydrolases_sf"/>
</dbReference>
<dbReference type="InterPro" id="IPR013108">
    <property type="entry name" value="Amidohydro_3"/>
</dbReference>
<proteinExistence type="predicted"/>
<name>A0A6J7ART5_9ZZZZ</name>
<gene>
    <name evidence="2" type="ORF">UFOPK2754_01327</name>
    <name evidence="3" type="ORF">UFOPK3139_02602</name>
    <name evidence="4" type="ORF">UFOPK3543_02817</name>
    <name evidence="5" type="ORF">UFOPK3967_01271</name>
</gene>
<evidence type="ECO:0000313" key="3">
    <source>
        <dbReference type="EMBL" id="CAB4835721.1"/>
    </source>
</evidence>
<dbReference type="GO" id="GO:0016812">
    <property type="term" value="F:hydrolase activity, acting on carbon-nitrogen (but not peptide) bonds, in cyclic amides"/>
    <property type="evidence" value="ECO:0007669"/>
    <property type="project" value="TreeGrafter"/>
</dbReference>
<organism evidence="3">
    <name type="scientific">freshwater metagenome</name>
    <dbReference type="NCBI Taxonomy" id="449393"/>
    <lineage>
        <taxon>unclassified sequences</taxon>
        <taxon>metagenomes</taxon>
        <taxon>ecological metagenomes</taxon>
    </lineage>
</organism>
<dbReference type="EMBL" id="CAEZYR010000042">
    <property type="protein sequence ID" value="CAB4743222.1"/>
    <property type="molecule type" value="Genomic_DNA"/>
</dbReference>
<dbReference type="EMBL" id="CAFABA010000142">
    <property type="protein sequence ID" value="CAB4835721.1"/>
    <property type="molecule type" value="Genomic_DNA"/>
</dbReference>